<dbReference type="AlphaFoldDB" id="A0A2Z6RRZ9"/>
<comment type="caution">
    <text evidence="1">The sequence shown here is derived from an EMBL/GenBank/DDBJ whole genome shotgun (WGS) entry which is preliminary data.</text>
</comment>
<protein>
    <submittedName>
        <fullName evidence="1">Uncharacterized protein</fullName>
    </submittedName>
</protein>
<dbReference type="Proteomes" id="UP000247702">
    <property type="component" value="Unassembled WGS sequence"/>
</dbReference>
<reference evidence="1 2" key="1">
    <citation type="submission" date="2017-11" db="EMBL/GenBank/DDBJ databases">
        <title>The genome of Rhizophagus clarus HR1 reveals common genetic basis of auxotrophy among arbuscular mycorrhizal fungi.</title>
        <authorList>
            <person name="Kobayashi Y."/>
        </authorList>
    </citation>
    <scope>NUCLEOTIDE SEQUENCE [LARGE SCALE GENOMIC DNA]</scope>
    <source>
        <strain evidence="1 2">HR1</strain>
    </source>
</reference>
<gene>
    <name evidence="1" type="ORF">RclHR1_24200001</name>
</gene>
<organism evidence="1 2">
    <name type="scientific">Rhizophagus clarus</name>
    <dbReference type="NCBI Taxonomy" id="94130"/>
    <lineage>
        <taxon>Eukaryota</taxon>
        <taxon>Fungi</taxon>
        <taxon>Fungi incertae sedis</taxon>
        <taxon>Mucoromycota</taxon>
        <taxon>Glomeromycotina</taxon>
        <taxon>Glomeromycetes</taxon>
        <taxon>Glomerales</taxon>
        <taxon>Glomeraceae</taxon>
        <taxon>Rhizophagus</taxon>
    </lineage>
</organism>
<dbReference type="EMBL" id="BEXD01001581">
    <property type="protein sequence ID" value="GBB94838.1"/>
    <property type="molecule type" value="Genomic_DNA"/>
</dbReference>
<keyword evidence="2" id="KW-1185">Reference proteome</keyword>
<evidence type="ECO:0000313" key="1">
    <source>
        <dbReference type="EMBL" id="GBB94838.1"/>
    </source>
</evidence>
<sequence>TYFSEKYWEWPWKIWKILGNGLKDFRNHQGTAWRPRVRIIRERLRDLKEQSWKSWKTPGNDLGDLRE</sequence>
<evidence type="ECO:0000313" key="2">
    <source>
        <dbReference type="Proteomes" id="UP000247702"/>
    </source>
</evidence>
<accession>A0A2Z6RRZ9</accession>
<name>A0A2Z6RRZ9_9GLOM</name>
<feature type="non-terminal residue" evidence="1">
    <location>
        <position position="1"/>
    </location>
</feature>
<proteinExistence type="predicted"/>